<accession>A0AAV3QRQ3</accession>
<evidence type="ECO:0000313" key="2">
    <source>
        <dbReference type="Proteomes" id="UP001454036"/>
    </source>
</evidence>
<proteinExistence type="predicted"/>
<keyword evidence="2" id="KW-1185">Reference proteome</keyword>
<dbReference type="Proteomes" id="UP001454036">
    <property type="component" value="Unassembled WGS sequence"/>
</dbReference>
<sequence length="148" mass="16467">MQGFGCEMVSNVHSVYQQLVTDNFKSYEIAMEKLHSNTSVTDLYATGPSSIRNKADRYNQTEAIGHKMISNIPSAYEHLSTEMPKSNKIAADHLNIGSQSIKKEITMDILHSNADVTDVCSIGQGPSPTSQKVNRYSVQYDARLLILR</sequence>
<comment type="caution">
    <text evidence="1">The sequence shown here is derived from an EMBL/GenBank/DDBJ whole genome shotgun (WGS) entry which is preliminary data.</text>
</comment>
<protein>
    <submittedName>
        <fullName evidence="1">Uncharacterized protein</fullName>
    </submittedName>
</protein>
<dbReference type="AlphaFoldDB" id="A0AAV3QRQ3"/>
<gene>
    <name evidence="1" type="ORF">LIER_20993</name>
</gene>
<reference evidence="1 2" key="1">
    <citation type="submission" date="2024-01" db="EMBL/GenBank/DDBJ databases">
        <title>The complete chloroplast genome sequence of Lithospermum erythrorhizon: insights into the phylogenetic relationship among Boraginaceae species and the maternal lineages of purple gromwells.</title>
        <authorList>
            <person name="Okada T."/>
            <person name="Watanabe K."/>
        </authorList>
    </citation>
    <scope>NUCLEOTIDE SEQUENCE [LARGE SCALE GENOMIC DNA]</scope>
</reference>
<evidence type="ECO:0000313" key="1">
    <source>
        <dbReference type="EMBL" id="GAA0165647.1"/>
    </source>
</evidence>
<name>A0AAV3QRQ3_LITER</name>
<dbReference type="EMBL" id="BAABME010005443">
    <property type="protein sequence ID" value="GAA0165647.1"/>
    <property type="molecule type" value="Genomic_DNA"/>
</dbReference>
<organism evidence="1 2">
    <name type="scientific">Lithospermum erythrorhizon</name>
    <name type="common">Purple gromwell</name>
    <name type="synonym">Lithospermum officinale var. erythrorhizon</name>
    <dbReference type="NCBI Taxonomy" id="34254"/>
    <lineage>
        <taxon>Eukaryota</taxon>
        <taxon>Viridiplantae</taxon>
        <taxon>Streptophyta</taxon>
        <taxon>Embryophyta</taxon>
        <taxon>Tracheophyta</taxon>
        <taxon>Spermatophyta</taxon>
        <taxon>Magnoliopsida</taxon>
        <taxon>eudicotyledons</taxon>
        <taxon>Gunneridae</taxon>
        <taxon>Pentapetalae</taxon>
        <taxon>asterids</taxon>
        <taxon>lamiids</taxon>
        <taxon>Boraginales</taxon>
        <taxon>Boraginaceae</taxon>
        <taxon>Boraginoideae</taxon>
        <taxon>Lithospermeae</taxon>
        <taxon>Lithospermum</taxon>
    </lineage>
</organism>